<name>C6CK84_DICC1</name>
<sequence>MSNLSLDFSSNQFQPLAARMRLARLAQLICRQYLPVLGKLLPRTIEARQRHSMIMGWPPGTGKTTLTELVRHYGHTDMERLSAATSGIKEIREAIERARRSRGAVRRSILFVGEVHRCSKAINHYLKQRFIKQVVQLFVLPHCSMGVKHG</sequence>
<dbReference type="GO" id="GO:0017116">
    <property type="term" value="F:single-stranded DNA helicase activity"/>
    <property type="evidence" value="ECO:0007669"/>
    <property type="project" value="TreeGrafter"/>
</dbReference>
<accession>C6CK84</accession>
<dbReference type="SUPFAM" id="SSF52540">
    <property type="entry name" value="P-loop containing nucleoside triphosphate hydrolases"/>
    <property type="match status" value="1"/>
</dbReference>
<dbReference type="InterPro" id="IPR051314">
    <property type="entry name" value="AAA_ATPase_RarA/MGS1/WRNIP1"/>
</dbReference>
<dbReference type="KEGG" id="dze:Dd1591_2358"/>
<protein>
    <submittedName>
        <fullName evidence="2">Recombination factor protein RarA</fullName>
    </submittedName>
</protein>
<dbReference type="EMBL" id="CP001655">
    <property type="protein sequence ID" value="ACT07199.1"/>
    <property type="molecule type" value="Genomic_DNA"/>
</dbReference>
<feature type="domain" description="ATPase AAA-type core" evidence="1">
    <location>
        <begin position="58"/>
        <end position="122"/>
    </location>
</feature>
<dbReference type="InterPro" id="IPR003959">
    <property type="entry name" value="ATPase_AAA_core"/>
</dbReference>
<proteinExistence type="predicted"/>
<dbReference type="GO" id="GO:0016887">
    <property type="term" value="F:ATP hydrolysis activity"/>
    <property type="evidence" value="ECO:0007669"/>
    <property type="project" value="InterPro"/>
</dbReference>
<dbReference type="PANTHER" id="PTHR13779:SF7">
    <property type="entry name" value="ATPASE WRNIP1"/>
    <property type="match status" value="1"/>
</dbReference>
<evidence type="ECO:0000313" key="3">
    <source>
        <dbReference type="Proteomes" id="UP000002735"/>
    </source>
</evidence>
<evidence type="ECO:0000259" key="1">
    <source>
        <dbReference type="Pfam" id="PF00004"/>
    </source>
</evidence>
<dbReference type="Gene3D" id="3.40.50.300">
    <property type="entry name" value="P-loop containing nucleotide triphosphate hydrolases"/>
    <property type="match status" value="1"/>
</dbReference>
<dbReference type="GO" id="GO:0005524">
    <property type="term" value="F:ATP binding"/>
    <property type="evidence" value="ECO:0007669"/>
    <property type="project" value="InterPro"/>
</dbReference>
<dbReference type="eggNOG" id="COG2256">
    <property type="taxonomic scope" value="Bacteria"/>
</dbReference>
<dbReference type="Pfam" id="PF00004">
    <property type="entry name" value="AAA"/>
    <property type="match status" value="1"/>
</dbReference>
<evidence type="ECO:0000313" key="2">
    <source>
        <dbReference type="EMBL" id="ACT07199.1"/>
    </source>
</evidence>
<dbReference type="GO" id="GO:0008047">
    <property type="term" value="F:enzyme activator activity"/>
    <property type="evidence" value="ECO:0007669"/>
    <property type="project" value="TreeGrafter"/>
</dbReference>
<dbReference type="STRING" id="561229.Dd1591_2358"/>
<dbReference type="GO" id="GO:0000731">
    <property type="term" value="P:DNA synthesis involved in DNA repair"/>
    <property type="evidence" value="ECO:0007669"/>
    <property type="project" value="TreeGrafter"/>
</dbReference>
<dbReference type="Proteomes" id="UP000002735">
    <property type="component" value="Chromosome"/>
</dbReference>
<reference evidence="2 3" key="1">
    <citation type="submission" date="2009-06" db="EMBL/GenBank/DDBJ databases">
        <title>Complete sequence of Dickeya zeae Ech1591.</title>
        <authorList>
            <consortium name="US DOE Joint Genome Institute"/>
            <person name="Lucas S."/>
            <person name="Copeland A."/>
            <person name="Lapidus A."/>
            <person name="Glavina del Rio T."/>
            <person name="Tice H."/>
            <person name="Bruce D."/>
            <person name="Goodwin L."/>
            <person name="Pitluck S."/>
            <person name="Chertkov O."/>
            <person name="Brettin T."/>
            <person name="Detter J.C."/>
            <person name="Han C."/>
            <person name="Larimer F."/>
            <person name="Land M."/>
            <person name="Hauser L."/>
            <person name="Kyrpides N."/>
            <person name="Ovchinnikova G."/>
            <person name="Balakrishnan V."/>
            <person name="Glasner J."/>
            <person name="Perna N.T."/>
        </authorList>
    </citation>
    <scope>NUCLEOTIDE SEQUENCE [LARGE SCALE GENOMIC DNA]</scope>
    <source>
        <strain evidence="2 3">Ech1591</strain>
    </source>
</reference>
<dbReference type="AlphaFoldDB" id="C6CK84"/>
<dbReference type="GO" id="GO:0006261">
    <property type="term" value="P:DNA-templated DNA replication"/>
    <property type="evidence" value="ECO:0007669"/>
    <property type="project" value="TreeGrafter"/>
</dbReference>
<gene>
    <name evidence="2" type="ordered locus">Dd1591_2358</name>
</gene>
<dbReference type="HOGENOM" id="CLU_017985_5_0_6"/>
<organism evidence="2 3">
    <name type="scientific">Dickeya chrysanthemi (strain Ech1591)</name>
    <name type="common">Dickeya zeae (strain Ech1591)</name>
    <dbReference type="NCBI Taxonomy" id="561229"/>
    <lineage>
        <taxon>Bacteria</taxon>
        <taxon>Pseudomonadati</taxon>
        <taxon>Pseudomonadota</taxon>
        <taxon>Gammaproteobacteria</taxon>
        <taxon>Enterobacterales</taxon>
        <taxon>Pectobacteriaceae</taxon>
        <taxon>Dickeya</taxon>
    </lineage>
</organism>
<dbReference type="PANTHER" id="PTHR13779">
    <property type="entry name" value="WERNER HELICASE-INTERACTING PROTEIN 1 FAMILY MEMBER"/>
    <property type="match status" value="1"/>
</dbReference>
<dbReference type="InterPro" id="IPR027417">
    <property type="entry name" value="P-loop_NTPase"/>
</dbReference>